<sequence>MGWRASATGEMFFEDCKVPKENEMGALMGEALKLGPKMKEVLPVSDGFIKLLNTMSPITALLTTPRAGMGLVAVGIAQAALNASINYAKERKQFGKPIGKFQLIQEMLYEMSVLTETARLLGYKAIDAIVKGDPDARRLSSMAKVYGAEAAVKATYNAIQIHGGMGLSDEMPLERYFRDARMMTIPDGTSEIMKLVTGYTLLGKGFSAYA</sequence>
<dbReference type="EMBL" id="BARV01034685">
    <property type="protein sequence ID" value="GAI49536.1"/>
    <property type="molecule type" value="Genomic_DNA"/>
</dbReference>
<proteinExistence type="inferred from homology"/>
<dbReference type="InterPro" id="IPR009075">
    <property type="entry name" value="AcylCo_DH/oxidase_C"/>
</dbReference>
<gene>
    <name evidence="6" type="ORF">S06H3_54258</name>
</gene>
<keyword evidence="3" id="KW-0285">Flavoprotein</keyword>
<protein>
    <recommendedName>
        <fullName evidence="5">Acyl-CoA dehydrogenase/oxidase C-terminal domain-containing protein</fullName>
    </recommendedName>
</protein>
<evidence type="ECO:0000313" key="6">
    <source>
        <dbReference type="EMBL" id="GAI49536.1"/>
    </source>
</evidence>
<reference evidence="6" key="1">
    <citation type="journal article" date="2014" name="Front. Microbiol.">
        <title>High frequency of phylogenetically diverse reductive dehalogenase-homologous genes in deep subseafloor sedimentary metagenomes.</title>
        <authorList>
            <person name="Kawai M."/>
            <person name="Futagami T."/>
            <person name="Toyoda A."/>
            <person name="Takaki Y."/>
            <person name="Nishi S."/>
            <person name="Hori S."/>
            <person name="Arai W."/>
            <person name="Tsubouchi T."/>
            <person name="Morono Y."/>
            <person name="Uchiyama I."/>
            <person name="Ito T."/>
            <person name="Fujiyama A."/>
            <person name="Inagaki F."/>
            <person name="Takami H."/>
        </authorList>
    </citation>
    <scope>NUCLEOTIDE SEQUENCE</scope>
    <source>
        <strain evidence="6">Expedition CK06-06</strain>
    </source>
</reference>
<evidence type="ECO:0000256" key="2">
    <source>
        <dbReference type="ARBA" id="ARBA00009347"/>
    </source>
</evidence>
<dbReference type="CDD" id="cd00567">
    <property type="entry name" value="ACAD"/>
    <property type="match status" value="1"/>
</dbReference>
<dbReference type="PANTHER" id="PTHR43884">
    <property type="entry name" value="ACYL-COA DEHYDROGENASE"/>
    <property type="match status" value="1"/>
</dbReference>
<evidence type="ECO:0000259" key="5">
    <source>
        <dbReference type="Pfam" id="PF00441"/>
    </source>
</evidence>
<dbReference type="Pfam" id="PF00441">
    <property type="entry name" value="Acyl-CoA_dh_1"/>
    <property type="match status" value="1"/>
</dbReference>
<dbReference type="SUPFAM" id="SSF47203">
    <property type="entry name" value="Acyl-CoA dehydrogenase C-terminal domain-like"/>
    <property type="match status" value="1"/>
</dbReference>
<evidence type="ECO:0000256" key="3">
    <source>
        <dbReference type="ARBA" id="ARBA00022630"/>
    </source>
</evidence>
<keyword evidence="4" id="KW-0274">FAD</keyword>
<dbReference type="FunFam" id="1.20.140.10:FF:000004">
    <property type="entry name" value="Acyl-CoA dehydrogenase FadE25"/>
    <property type="match status" value="1"/>
</dbReference>
<dbReference type="Gene3D" id="1.20.140.10">
    <property type="entry name" value="Butyryl-CoA Dehydrogenase, subunit A, domain 3"/>
    <property type="match status" value="1"/>
</dbReference>
<comment type="similarity">
    <text evidence="2">Belongs to the acyl-CoA dehydrogenase family.</text>
</comment>
<dbReference type="InterPro" id="IPR006089">
    <property type="entry name" value="Acyl-CoA_DH_CS"/>
</dbReference>
<feature type="domain" description="Acyl-CoA dehydrogenase/oxidase C-terminal" evidence="5">
    <location>
        <begin position="60"/>
        <end position="196"/>
    </location>
</feature>
<dbReference type="AlphaFoldDB" id="X1Q469"/>
<dbReference type="InterPro" id="IPR036250">
    <property type="entry name" value="AcylCo_DH-like_C"/>
</dbReference>
<dbReference type="GO" id="GO:0003995">
    <property type="term" value="F:acyl-CoA dehydrogenase activity"/>
    <property type="evidence" value="ECO:0007669"/>
    <property type="project" value="InterPro"/>
</dbReference>
<evidence type="ECO:0000256" key="4">
    <source>
        <dbReference type="ARBA" id="ARBA00022827"/>
    </source>
</evidence>
<dbReference type="PANTHER" id="PTHR43884:SF12">
    <property type="entry name" value="ISOVALERYL-COA DEHYDROGENASE, MITOCHONDRIAL-RELATED"/>
    <property type="match status" value="1"/>
</dbReference>
<accession>X1Q469</accession>
<organism evidence="6">
    <name type="scientific">marine sediment metagenome</name>
    <dbReference type="NCBI Taxonomy" id="412755"/>
    <lineage>
        <taxon>unclassified sequences</taxon>
        <taxon>metagenomes</taxon>
        <taxon>ecological metagenomes</taxon>
    </lineage>
</organism>
<comment type="cofactor">
    <cofactor evidence="1">
        <name>FAD</name>
        <dbReference type="ChEBI" id="CHEBI:57692"/>
    </cofactor>
</comment>
<evidence type="ECO:0000256" key="1">
    <source>
        <dbReference type="ARBA" id="ARBA00001974"/>
    </source>
</evidence>
<dbReference type="PROSITE" id="PS00073">
    <property type="entry name" value="ACYL_COA_DH_2"/>
    <property type="match status" value="1"/>
</dbReference>
<name>X1Q469_9ZZZZ</name>
<comment type="caution">
    <text evidence="6">The sequence shown here is derived from an EMBL/GenBank/DDBJ whole genome shotgun (WGS) entry which is preliminary data.</text>
</comment>